<dbReference type="FunFam" id="2.40.10.10:FF:000068">
    <property type="entry name" value="transmembrane protease serine 2"/>
    <property type="match status" value="1"/>
</dbReference>
<proteinExistence type="inferred from homology"/>
<dbReference type="PRINTS" id="PR00722">
    <property type="entry name" value="CHYMOTRYPSIN"/>
</dbReference>
<dbReference type="EMBL" id="KZ988073">
    <property type="protein sequence ID" value="RKP13244.1"/>
    <property type="molecule type" value="Genomic_DNA"/>
</dbReference>
<dbReference type="OrthoDB" id="6380398at2759"/>
<dbReference type="InterPro" id="IPR018114">
    <property type="entry name" value="TRYPSIN_HIS"/>
</dbReference>
<reference evidence="6" key="1">
    <citation type="journal article" date="2018" name="Nat. Microbiol.">
        <title>Leveraging single-cell genomics to expand the fungal tree of life.</title>
        <authorList>
            <person name="Ahrendt S.R."/>
            <person name="Quandt C.A."/>
            <person name="Ciobanu D."/>
            <person name="Clum A."/>
            <person name="Salamov A."/>
            <person name="Andreopoulos B."/>
            <person name="Cheng J.F."/>
            <person name="Woyke T."/>
            <person name="Pelin A."/>
            <person name="Henrissat B."/>
            <person name="Reynolds N.K."/>
            <person name="Benny G.L."/>
            <person name="Smith M.E."/>
            <person name="James T.Y."/>
            <person name="Grigoriev I.V."/>
        </authorList>
    </citation>
    <scope>NUCLEOTIDE SEQUENCE [LARGE SCALE GENOMIC DNA]</scope>
</reference>
<gene>
    <name evidence="5" type="ORF">BJ684DRAFT_10372</name>
</gene>
<feature type="domain" description="Peptidase S1" evidence="4">
    <location>
        <begin position="13"/>
        <end position="200"/>
    </location>
</feature>
<dbReference type="PROSITE" id="PS50240">
    <property type="entry name" value="TRYPSIN_DOM"/>
    <property type="match status" value="1"/>
</dbReference>
<dbReference type="CDD" id="cd00190">
    <property type="entry name" value="Tryp_SPc"/>
    <property type="match status" value="1"/>
</dbReference>
<dbReference type="PANTHER" id="PTHR24276">
    <property type="entry name" value="POLYSERASE-RELATED"/>
    <property type="match status" value="1"/>
</dbReference>
<dbReference type="InterPro" id="IPR050430">
    <property type="entry name" value="Peptidase_S1"/>
</dbReference>
<dbReference type="InterPro" id="IPR033116">
    <property type="entry name" value="TRYPSIN_SER"/>
</dbReference>
<dbReference type="PROSITE" id="PS00135">
    <property type="entry name" value="TRYPSIN_SER"/>
    <property type="match status" value="1"/>
</dbReference>
<dbReference type="InterPro" id="IPR009003">
    <property type="entry name" value="Peptidase_S1_PA"/>
</dbReference>
<evidence type="ECO:0000313" key="5">
    <source>
        <dbReference type="EMBL" id="RKP13244.1"/>
    </source>
</evidence>
<dbReference type="SMART" id="SM00020">
    <property type="entry name" value="Tryp_SPc"/>
    <property type="match status" value="1"/>
</dbReference>
<accession>A0A4P9Y3H4</accession>
<dbReference type="InterPro" id="IPR001314">
    <property type="entry name" value="Peptidase_S1A"/>
</dbReference>
<dbReference type="GO" id="GO:0006508">
    <property type="term" value="P:proteolysis"/>
    <property type="evidence" value="ECO:0007669"/>
    <property type="project" value="UniProtKB-KW"/>
</dbReference>
<sequence length="200" mass="21574">MLPNPKNPREYFIVGGAKVAEPTEFPFAVALEENGRFQICGGSIIHPEWVVTAAHCATTRPDELMISYGSLANRARRNQLVRVSRVIPHPGYAGSGTGNDIGLLQLQRPIPMTPTSQTVKISTEGVMEGELLTIAGWGVTDPVTNHASRVLKKLDIPVASHKSCRSAVRNYREKHLVCIGGHPEQGPCFGDSGGPLVRSS</sequence>
<keyword evidence="2" id="KW-1015">Disulfide bond</keyword>
<evidence type="ECO:0000256" key="3">
    <source>
        <dbReference type="RuleBase" id="RU363034"/>
    </source>
</evidence>
<evidence type="ECO:0000256" key="1">
    <source>
        <dbReference type="ARBA" id="ARBA00007664"/>
    </source>
</evidence>
<keyword evidence="3" id="KW-0720">Serine protease</keyword>
<name>A0A4P9Y3H4_9FUNG</name>
<protein>
    <submittedName>
        <fullName evidence="5">Trypsin-like cysteine/serine peptidase domain-containing protein</fullName>
    </submittedName>
</protein>
<dbReference type="PROSITE" id="PS00134">
    <property type="entry name" value="TRYPSIN_HIS"/>
    <property type="match status" value="1"/>
</dbReference>
<organism evidence="5 6">
    <name type="scientific">Piptocephalis cylindrospora</name>
    <dbReference type="NCBI Taxonomy" id="1907219"/>
    <lineage>
        <taxon>Eukaryota</taxon>
        <taxon>Fungi</taxon>
        <taxon>Fungi incertae sedis</taxon>
        <taxon>Zoopagomycota</taxon>
        <taxon>Zoopagomycotina</taxon>
        <taxon>Zoopagomycetes</taxon>
        <taxon>Zoopagales</taxon>
        <taxon>Piptocephalidaceae</taxon>
        <taxon>Piptocephalis</taxon>
    </lineage>
</organism>
<keyword evidence="6" id="KW-1185">Reference proteome</keyword>
<evidence type="ECO:0000313" key="6">
    <source>
        <dbReference type="Proteomes" id="UP000267251"/>
    </source>
</evidence>
<keyword evidence="3" id="KW-0645">Protease</keyword>
<dbReference type="AlphaFoldDB" id="A0A4P9Y3H4"/>
<dbReference type="InterPro" id="IPR043504">
    <property type="entry name" value="Peptidase_S1_PA_chymotrypsin"/>
</dbReference>
<evidence type="ECO:0000256" key="2">
    <source>
        <dbReference type="ARBA" id="ARBA00023157"/>
    </source>
</evidence>
<comment type="similarity">
    <text evidence="1">Belongs to the peptidase S1 family.</text>
</comment>
<keyword evidence="3" id="KW-0378">Hydrolase</keyword>
<dbReference type="GO" id="GO:0004252">
    <property type="term" value="F:serine-type endopeptidase activity"/>
    <property type="evidence" value="ECO:0007669"/>
    <property type="project" value="InterPro"/>
</dbReference>
<feature type="non-terminal residue" evidence="5">
    <location>
        <position position="200"/>
    </location>
</feature>
<dbReference type="Pfam" id="PF00089">
    <property type="entry name" value="Trypsin"/>
    <property type="match status" value="1"/>
</dbReference>
<evidence type="ECO:0000259" key="4">
    <source>
        <dbReference type="PROSITE" id="PS50240"/>
    </source>
</evidence>
<dbReference type="PANTHER" id="PTHR24276:SF91">
    <property type="entry name" value="AT26814P-RELATED"/>
    <property type="match status" value="1"/>
</dbReference>
<dbReference type="SUPFAM" id="SSF50494">
    <property type="entry name" value="Trypsin-like serine proteases"/>
    <property type="match status" value="1"/>
</dbReference>
<dbReference type="Proteomes" id="UP000267251">
    <property type="component" value="Unassembled WGS sequence"/>
</dbReference>
<dbReference type="Gene3D" id="2.40.10.10">
    <property type="entry name" value="Trypsin-like serine proteases"/>
    <property type="match status" value="1"/>
</dbReference>
<dbReference type="InterPro" id="IPR001254">
    <property type="entry name" value="Trypsin_dom"/>
</dbReference>